<feature type="transmembrane region" description="Helical" evidence="8">
    <location>
        <begin position="104"/>
        <end position="125"/>
    </location>
</feature>
<feature type="transmembrane region" description="Helical" evidence="8">
    <location>
        <begin position="76"/>
        <end position="97"/>
    </location>
</feature>
<accession>A0A9E2KZW6</accession>
<feature type="transmembrane region" description="Helical" evidence="8">
    <location>
        <begin position="166"/>
        <end position="187"/>
    </location>
</feature>
<dbReference type="Pfam" id="PF02080">
    <property type="entry name" value="TrkA_C"/>
    <property type="match status" value="1"/>
</dbReference>
<dbReference type="Gene3D" id="3.30.70.1450">
    <property type="entry name" value="Regulator of K+ conductance, C-terminal domain"/>
    <property type="match status" value="2"/>
</dbReference>
<keyword evidence="7 8" id="KW-0472">Membrane</keyword>
<evidence type="ECO:0000256" key="8">
    <source>
        <dbReference type="SAM" id="Phobius"/>
    </source>
</evidence>
<feature type="transmembrane region" description="Helical" evidence="8">
    <location>
        <begin position="408"/>
        <end position="428"/>
    </location>
</feature>
<proteinExistence type="inferred from homology"/>
<protein>
    <submittedName>
        <fullName evidence="10">Transporter</fullName>
    </submittedName>
</protein>
<comment type="similarity">
    <text evidence="2">Belongs to the AAE transporter (TC 2.A.81) family.</text>
</comment>
<evidence type="ECO:0000256" key="4">
    <source>
        <dbReference type="ARBA" id="ARBA00022475"/>
    </source>
</evidence>
<evidence type="ECO:0000256" key="3">
    <source>
        <dbReference type="ARBA" id="ARBA00022448"/>
    </source>
</evidence>
<dbReference type="Proteomes" id="UP000823914">
    <property type="component" value="Unassembled WGS sequence"/>
</dbReference>
<feature type="transmembrane region" description="Helical" evidence="8">
    <location>
        <begin position="44"/>
        <end position="64"/>
    </location>
</feature>
<feature type="transmembrane region" description="Helical" evidence="8">
    <location>
        <begin position="541"/>
        <end position="560"/>
    </location>
</feature>
<evidence type="ECO:0000313" key="11">
    <source>
        <dbReference type="Proteomes" id="UP000823914"/>
    </source>
</evidence>
<dbReference type="NCBIfam" id="NF003007">
    <property type="entry name" value="PRK03818.1"/>
    <property type="match status" value="1"/>
</dbReference>
<comment type="subcellular location">
    <subcellularLocation>
        <location evidence="1">Cell membrane</location>
        <topology evidence="1">Multi-pass membrane protein</topology>
    </subcellularLocation>
</comment>
<evidence type="ECO:0000313" key="10">
    <source>
        <dbReference type="EMBL" id="MBU3848963.1"/>
    </source>
</evidence>
<evidence type="ECO:0000256" key="6">
    <source>
        <dbReference type="ARBA" id="ARBA00022989"/>
    </source>
</evidence>
<dbReference type="GO" id="GO:0008324">
    <property type="term" value="F:monoatomic cation transmembrane transporter activity"/>
    <property type="evidence" value="ECO:0007669"/>
    <property type="project" value="InterPro"/>
</dbReference>
<dbReference type="InterPro" id="IPR036721">
    <property type="entry name" value="RCK_C_sf"/>
</dbReference>
<keyword evidence="6 8" id="KW-1133">Transmembrane helix</keyword>
<dbReference type="PANTHER" id="PTHR30445:SF3">
    <property type="entry name" value="TRANSPORT PROTEIN YIDE-RELATED"/>
    <property type="match status" value="1"/>
</dbReference>
<keyword evidence="5 8" id="KW-0812">Transmembrane</keyword>
<dbReference type="GO" id="GO:0005886">
    <property type="term" value="C:plasma membrane"/>
    <property type="evidence" value="ECO:0007669"/>
    <property type="project" value="UniProtKB-SubCell"/>
</dbReference>
<feature type="transmembrane region" description="Helical" evidence="8">
    <location>
        <begin position="20"/>
        <end position="37"/>
    </location>
</feature>
<keyword evidence="3" id="KW-0813">Transport</keyword>
<organism evidence="10 11">
    <name type="scientific">Candidatus Treponema excrementipullorum</name>
    <dbReference type="NCBI Taxonomy" id="2838768"/>
    <lineage>
        <taxon>Bacteria</taxon>
        <taxon>Pseudomonadati</taxon>
        <taxon>Spirochaetota</taxon>
        <taxon>Spirochaetia</taxon>
        <taxon>Spirochaetales</taxon>
        <taxon>Treponemataceae</taxon>
        <taxon>Treponema</taxon>
    </lineage>
</organism>
<gene>
    <name evidence="10" type="ORF">IAA16_00175</name>
</gene>
<reference evidence="10" key="2">
    <citation type="submission" date="2021-04" db="EMBL/GenBank/DDBJ databases">
        <authorList>
            <person name="Gilroy R."/>
        </authorList>
    </citation>
    <scope>NUCLEOTIDE SEQUENCE</scope>
    <source>
        <strain evidence="10">Gambia15-2214</strain>
    </source>
</reference>
<feature type="transmembrane region" description="Helical" evidence="8">
    <location>
        <begin position="476"/>
        <end position="496"/>
    </location>
</feature>
<dbReference type="AlphaFoldDB" id="A0A9E2KZW6"/>
<dbReference type="PANTHER" id="PTHR30445">
    <property type="entry name" value="K(+)_H(+) ANTIPORTER SUBUNIT KHTT"/>
    <property type="match status" value="1"/>
</dbReference>
<feature type="transmembrane region" description="Helical" evidence="8">
    <location>
        <begin position="383"/>
        <end position="402"/>
    </location>
</feature>
<dbReference type="InterPro" id="IPR050144">
    <property type="entry name" value="AAE_transporter"/>
</dbReference>
<dbReference type="SUPFAM" id="SSF116726">
    <property type="entry name" value="TrkA C-terminal domain-like"/>
    <property type="match status" value="2"/>
</dbReference>
<dbReference type="InterPro" id="IPR006037">
    <property type="entry name" value="RCK_C"/>
</dbReference>
<evidence type="ECO:0000259" key="9">
    <source>
        <dbReference type="PROSITE" id="PS51202"/>
    </source>
</evidence>
<sequence length="561" mass="59646">MEFFRDLVFGVPGSFSGGVAHSVIVLSFVIAVGYLLAKIRIKGISLGITWILFAGIFLGHFGITLDPGLLSFVKEFGLILFVYSIGIQVGPGFFSAFKAGGLKLNLIAAGSVLVSVLTTIVIHLITKLPISTMVGILYGAVTNTPGLGAAQQTYADITGSGASEIAMGYAVAYPLGVVGAILTLLILRYLTRVNPKVEEEAASQNAGSVKKTEVIRAVALVTESKGNGKTIAQISQQLSCKFIISRIRPAGKAETQLAHPQTLLHTGDMVLFVTEKQDVSQIVAALGEKSDYVWDIKEPNLISRQILISKNELQGKTLGELDISKSFEVSITRVNRAGVDLVATPELQLQIGDKVTIVGSEDSIRQTEKILGNSLKRLNHPNLIPIFVGILLGCVLGSIPIPLPGVPFPVKLGLAGGPLIVSILISRFGPGLKIITYVTDSANLMLREIGIALFLASVGLGAGADFVRTIVEQNGFVWIAYGALITIIPLLVMGLLAKLVFHVNYYTVIGVLSGANTNPPALAFCNEQTSCDAPSVGYATVYPLAMFLRVISAQLLMIFFI</sequence>
<dbReference type="InterPro" id="IPR006512">
    <property type="entry name" value="YidE_YbjL"/>
</dbReference>
<comment type="caution">
    <text evidence="10">The sequence shown here is derived from an EMBL/GenBank/DDBJ whole genome shotgun (WGS) entry which is preliminary data.</text>
</comment>
<keyword evidence="4" id="KW-1003">Cell membrane</keyword>
<evidence type="ECO:0000256" key="1">
    <source>
        <dbReference type="ARBA" id="ARBA00004651"/>
    </source>
</evidence>
<evidence type="ECO:0000256" key="2">
    <source>
        <dbReference type="ARBA" id="ARBA00009854"/>
    </source>
</evidence>
<dbReference type="PROSITE" id="PS51202">
    <property type="entry name" value="RCK_C"/>
    <property type="match status" value="1"/>
</dbReference>
<dbReference type="Pfam" id="PF06826">
    <property type="entry name" value="Asp-Al_Ex"/>
    <property type="match status" value="2"/>
</dbReference>
<feature type="transmembrane region" description="Helical" evidence="8">
    <location>
        <begin position="503"/>
        <end position="521"/>
    </location>
</feature>
<evidence type="ECO:0000256" key="5">
    <source>
        <dbReference type="ARBA" id="ARBA00022692"/>
    </source>
</evidence>
<dbReference type="GO" id="GO:0006813">
    <property type="term" value="P:potassium ion transport"/>
    <property type="evidence" value="ECO:0007669"/>
    <property type="project" value="InterPro"/>
</dbReference>
<feature type="domain" description="RCK C-terminal" evidence="9">
    <location>
        <begin position="291"/>
        <end position="373"/>
    </location>
</feature>
<name>A0A9E2KZW6_9SPIR</name>
<dbReference type="EMBL" id="JAHLFV010000003">
    <property type="protein sequence ID" value="MBU3848963.1"/>
    <property type="molecule type" value="Genomic_DNA"/>
</dbReference>
<feature type="transmembrane region" description="Helical" evidence="8">
    <location>
        <begin position="449"/>
        <end position="470"/>
    </location>
</feature>
<reference evidence="10" key="1">
    <citation type="journal article" date="2021" name="PeerJ">
        <title>Extensive microbial diversity within the chicken gut microbiome revealed by metagenomics and culture.</title>
        <authorList>
            <person name="Gilroy R."/>
            <person name="Ravi A."/>
            <person name="Getino M."/>
            <person name="Pursley I."/>
            <person name="Horton D.L."/>
            <person name="Alikhan N.F."/>
            <person name="Baker D."/>
            <person name="Gharbi K."/>
            <person name="Hall N."/>
            <person name="Watson M."/>
            <person name="Adriaenssens E.M."/>
            <person name="Foster-Nyarko E."/>
            <person name="Jarju S."/>
            <person name="Secka A."/>
            <person name="Antonio M."/>
            <person name="Oren A."/>
            <person name="Chaudhuri R.R."/>
            <person name="La Ragione R."/>
            <person name="Hildebrand F."/>
            <person name="Pallen M.J."/>
        </authorList>
    </citation>
    <scope>NUCLEOTIDE SEQUENCE</scope>
    <source>
        <strain evidence="10">Gambia15-2214</strain>
    </source>
</reference>
<dbReference type="NCBIfam" id="TIGR01625">
    <property type="entry name" value="YidE_YbjL_dupl"/>
    <property type="match status" value="2"/>
</dbReference>
<evidence type="ECO:0000256" key="7">
    <source>
        <dbReference type="ARBA" id="ARBA00023136"/>
    </source>
</evidence>